<name>A0A1Y1QCL8_9GAMM</name>
<organism evidence="2 3">
    <name type="scientific">Thiothrix lacustris</name>
    <dbReference type="NCBI Taxonomy" id="525917"/>
    <lineage>
        <taxon>Bacteria</taxon>
        <taxon>Pseudomonadati</taxon>
        <taxon>Pseudomonadota</taxon>
        <taxon>Gammaproteobacteria</taxon>
        <taxon>Thiotrichales</taxon>
        <taxon>Thiotrichaceae</taxon>
        <taxon>Thiothrix</taxon>
    </lineage>
</organism>
<dbReference type="EMBL" id="MTEJ01000480">
    <property type="protein sequence ID" value="OQX02496.1"/>
    <property type="molecule type" value="Genomic_DNA"/>
</dbReference>
<protein>
    <submittedName>
        <fullName evidence="2">Uncharacterized protein</fullName>
    </submittedName>
</protein>
<feature type="region of interest" description="Disordered" evidence="1">
    <location>
        <begin position="86"/>
        <end position="117"/>
    </location>
</feature>
<sequence>MTEQRQLAQTASSHTTVDSSAAMTTWELAKKRANAYLKLHRLPEMEREQLLARITNKLARAGLFGEQELIQLFISTAQEEVALLQAQANAESSPPKAAQPTHSITVEPDSKADNRIQTGPRFERSSIRVAPLQAITILPTSRPRQRLITK</sequence>
<dbReference type="AlphaFoldDB" id="A0A1Y1QCL8"/>
<feature type="region of interest" description="Disordered" evidence="1">
    <location>
        <begin position="1"/>
        <end position="21"/>
    </location>
</feature>
<proteinExistence type="predicted"/>
<reference evidence="2 3" key="1">
    <citation type="submission" date="2017-01" db="EMBL/GenBank/DDBJ databases">
        <title>Novel large sulfur bacteria in the metagenomes of groundwater-fed chemosynthetic microbial mats in the Lake Huron basin.</title>
        <authorList>
            <person name="Sharrar A.M."/>
            <person name="Flood B.E."/>
            <person name="Bailey J.V."/>
            <person name="Jones D.S."/>
            <person name="Biddanda B."/>
            <person name="Ruberg S.A."/>
            <person name="Marcus D.N."/>
            <person name="Dick G.J."/>
        </authorList>
    </citation>
    <scope>NUCLEOTIDE SEQUENCE [LARGE SCALE GENOMIC DNA]</scope>
    <source>
        <strain evidence="2">A8</strain>
    </source>
</reference>
<comment type="caution">
    <text evidence="2">The sequence shown here is derived from an EMBL/GenBank/DDBJ whole genome shotgun (WGS) entry which is preliminary data.</text>
</comment>
<evidence type="ECO:0000313" key="3">
    <source>
        <dbReference type="Proteomes" id="UP000192491"/>
    </source>
</evidence>
<dbReference type="Proteomes" id="UP000192491">
    <property type="component" value="Unassembled WGS sequence"/>
</dbReference>
<accession>A0A1Y1QCL8</accession>
<evidence type="ECO:0000313" key="2">
    <source>
        <dbReference type="EMBL" id="OQX02496.1"/>
    </source>
</evidence>
<gene>
    <name evidence="2" type="ORF">BWK73_42550</name>
</gene>
<evidence type="ECO:0000256" key="1">
    <source>
        <dbReference type="SAM" id="MobiDB-lite"/>
    </source>
</evidence>